<gene>
    <name evidence="2" type="ORF">ACFQGH_11250</name>
</gene>
<dbReference type="AlphaFoldDB" id="A0ABD5V4M3"/>
<organism evidence="2 3">
    <name type="scientific">Halalkalicoccus tibetensis</name>
    <dbReference type="NCBI Taxonomy" id="175632"/>
    <lineage>
        <taxon>Archaea</taxon>
        <taxon>Methanobacteriati</taxon>
        <taxon>Methanobacteriota</taxon>
        <taxon>Stenosarchaea group</taxon>
        <taxon>Halobacteria</taxon>
        <taxon>Halobacteriales</taxon>
        <taxon>Halococcaceae</taxon>
        <taxon>Halalkalicoccus</taxon>
    </lineage>
</organism>
<dbReference type="InterPro" id="IPR011050">
    <property type="entry name" value="Pectin_lyase_fold/virulence"/>
</dbReference>
<evidence type="ECO:0008006" key="4">
    <source>
        <dbReference type="Google" id="ProtNLM"/>
    </source>
</evidence>
<evidence type="ECO:0000256" key="1">
    <source>
        <dbReference type="SAM" id="MobiDB-lite"/>
    </source>
</evidence>
<dbReference type="SUPFAM" id="SSF51126">
    <property type="entry name" value="Pectin lyase-like"/>
    <property type="match status" value="1"/>
</dbReference>
<accession>A0ABD5V4M3</accession>
<evidence type="ECO:0000313" key="3">
    <source>
        <dbReference type="Proteomes" id="UP001596312"/>
    </source>
</evidence>
<keyword evidence="3" id="KW-1185">Reference proteome</keyword>
<dbReference type="RefSeq" id="WP_340604299.1">
    <property type="nucleotide sequence ID" value="NZ_JBBMXV010000003.1"/>
</dbReference>
<dbReference type="Gene3D" id="2.160.20.10">
    <property type="entry name" value="Single-stranded right-handed beta-helix, Pectin lyase-like"/>
    <property type="match status" value="1"/>
</dbReference>
<comment type="caution">
    <text evidence="2">The sequence shown here is derived from an EMBL/GenBank/DDBJ whole genome shotgun (WGS) entry which is preliminary data.</text>
</comment>
<feature type="region of interest" description="Disordered" evidence="1">
    <location>
        <begin position="490"/>
        <end position="511"/>
    </location>
</feature>
<dbReference type="Proteomes" id="UP001596312">
    <property type="component" value="Unassembled WGS sequence"/>
</dbReference>
<dbReference type="InterPro" id="IPR012334">
    <property type="entry name" value="Pectin_lyas_fold"/>
</dbReference>
<protein>
    <recommendedName>
        <fullName evidence="4">Right handed beta helix region</fullName>
    </recommendedName>
</protein>
<reference evidence="2 3" key="1">
    <citation type="journal article" date="2019" name="Int. J. Syst. Evol. Microbiol.">
        <title>The Global Catalogue of Microorganisms (GCM) 10K type strain sequencing project: providing services to taxonomists for standard genome sequencing and annotation.</title>
        <authorList>
            <consortium name="The Broad Institute Genomics Platform"/>
            <consortium name="The Broad Institute Genome Sequencing Center for Infectious Disease"/>
            <person name="Wu L."/>
            <person name="Ma J."/>
        </authorList>
    </citation>
    <scope>NUCLEOTIDE SEQUENCE [LARGE SCALE GENOMIC DNA]</scope>
    <source>
        <strain evidence="2 3">CGMCC 1.3240</strain>
    </source>
</reference>
<dbReference type="EMBL" id="JBHSXQ010000003">
    <property type="protein sequence ID" value="MFC6905771.1"/>
    <property type="molecule type" value="Genomic_DNA"/>
</dbReference>
<sequence length="511" mass="56685">MNWKYRSSSDWSTPTVKIKRDGQWIALSSAQPGNPTDEFGWSDPPTRSSTVLHSDIGGSIQDAFDSLSSDTELVLDDGPYEETATLPTTNQITIMGESSGTIWNAPGPVHRVLDAPEWSLETTSCDAIDEGESTLSVGNTSEFESGDDLEILDSSDLYYGLGSDDLNDNHTQYKGEFAVVESVDTDNDTITIEDEVHQEYANPNGDLQVSSIDWGLTDIHITNLDFYGGVSRDELDPYGPQPAKPMHLSQLKDVWITDCTADGWHQDLVTVAQGRNSYIADCYVHDIGRYGISHTDGWTHSRVQDCAGGYIDPDESGYLVQAGGGSTDEPDRPAPTYDVQARDCTCETSDFLYEAHFAAENVRYYDGDIDSGNSRVCKMRGIDQHLIGGTYSPATGWAFQSSQVARECSIEDAYISDANHGWVLWPREDQWFGNLLMRDVQWEDMDGSPVYFRETDDGQAPDIRGIEIINSSWNGEWIDDAAIESSNGFESSRVDYSTEYPDDQTPAEYFD</sequence>
<proteinExistence type="predicted"/>
<evidence type="ECO:0000313" key="2">
    <source>
        <dbReference type="EMBL" id="MFC6905771.1"/>
    </source>
</evidence>
<name>A0ABD5V4M3_9EURY</name>